<protein>
    <submittedName>
        <fullName evidence="4">Uncharacterized protein</fullName>
    </submittedName>
</protein>
<dbReference type="OrthoDB" id="2968238at2"/>
<keyword evidence="5" id="KW-1185">Reference proteome</keyword>
<keyword evidence="3" id="KW-1133">Transmembrane helix</keyword>
<dbReference type="InterPro" id="IPR038662">
    <property type="entry name" value="ATP_synth_F0_csu_sf"/>
</dbReference>
<feature type="transmembrane region" description="Helical" evidence="3">
    <location>
        <begin position="128"/>
        <end position="151"/>
    </location>
</feature>
<feature type="transmembrane region" description="Helical" evidence="3">
    <location>
        <begin position="86"/>
        <end position="107"/>
    </location>
</feature>
<evidence type="ECO:0000313" key="5">
    <source>
        <dbReference type="Proteomes" id="UP000018890"/>
    </source>
</evidence>
<gene>
    <name evidence="4" type="ORF">JCM9140_1159</name>
</gene>
<dbReference type="AlphaFoldDB" id="W4PZQ4"/>
<keyword evidence="3" id="KW-0812">Transmembrane</keyword>
<feature type="transmembrane region" description="Helical" evidence="3">
    <location>
        <begin position="6"/>
        <end position="23"/>
    </location>
</feature>
<name>W4PZQ4_9BACI</name>
<evidence type="ECO:0000256" key="3">
    <source>
        <dbReference type="SAM" id="Phobius"/>
    </source>
</evidence>
<dbReference type="EMBL" id="BAUT01000007">
    <property type="protein sequence ID" value="GAE25180.1"/>
    <property type="molecule type" value="Genomic_DNA"/>
</dbReference>
<sequence>MTSAIWLFVLATVIAVIGIVIQFKKLMVQIQTKIDQNENVTTESLQKENSRFFVRVVMVEVIPIVLVILGFILMESMEGAMSLSQVLPALLIVIISLLFGVINVFLAKNQAISNQDVSIQTKATLTTMTFTGMSLVAAFPIISIVAMVMALSI</sequence>
<dbReference type="Proteomes" id="UP000018890">
    <property type="component" value="Unassembled WGS sequence"/>
</dbReference>
<keyword evidence="2" id="KW-0813">Transport</keyword>
<dbReference type="Gene3D" id="1.20.20.10">
    <property type="entry name" value="F1F0 ATP synthase subunit C"/>
    <property type="match status" value="1"/>
</dbReference>
<comment type="caution">
    <text evidence="4">The sequence shown here is derived from an EMBL/GenBank/DDBJ whole genome shotgun (WGS) entry which is preliminary data.</text>
</comment>
<evidence type="ECO:0000313" key="4">
    <source>
        <dbReference type="EMBL" id="GAE25180.1"/>
    </source>
</evidence>
<proteinExistence type="predicted"/>
<feature type="transmembrane region" description="Helical" evidence="3">
    <location>
        <begin position="52"/>
        <end position="74"/>
    </location>
</feature>
<evidence type="ECO:0000256" key="1">
    <source>
        <dbReference type="ARBA" id="ARBA00022781"/>
    </source>
</evidence>
<reference evidence="4" key="1">
    <citation type="journal article" date="2014" name="Genome Announc.">
        <title>Draft Genome Sequences of Three Alkaliphilic Bacillus Strains, Bacillus wakoensis JCM 9140T, Bacillus akibai JCM 9157T, and Bacillus hemicellulosilyticus JCM 9152T.</title>
        <authorList>
            <person name="Yuki M."/>
            <person name="Oshima K."/>
            <person name="Suda W."/>
            <person name="Oshida Y."/>
            <person name="Kitamura K."/>
            <person name="Iida T."/>
            <person name="Hattori M."/>
            <person name="Ohkuma M."/>
        </authorList>
    </citation>
    <scope>NUCLEOTIDE SEQUENCE [LARGE SCALE GENOMIC DNA]</scope>
    <source>
        <strain evidence="4">JCM 9140</strain>
    </source>
</reference>
<accession>W4PZQ4</accession>
<keyword evidence="2" id="KW-0406">Ion transport</keyword>
<keyword evidence="3" id="KW-0472">Membrane</keyword>
<dbReference type="RefSeq" id="WP_034743223.1">
    <property type="nucleotide sequence ID" value="NZ_BAUT01000007.1"/>
</dbReference>
<keyword evidence="1" id="KW-0375">Hydrogen ion transport</keyword>
<organism evidence="4 5">
    <name type="scientific">Halalkalibacter wakoensis JCM 9140</name>
    <dbReference type="NCBI Taxonomy" id="1236970"/>
    <lineage>
        <taxon>Bacteria</taxon>
        <taxon>Bacillati</taxon>
        <taxon>Bacillota</taxon>
        <taxon>Bacilli</taxon>
        <taxon>Bacillales</taxon>
        <taxon>Bacillaceae</taxon>
        <taxon>Halalkalibacter</taxon>
    </lineage>
</organism>
<evidence type="ECO:0000256" key="2">
    <source>
        <dbReference type="ARBA" id="ARBA00023065"/>
    </source>
</evidence>
<dbReference type="GO" id="GO:1902600">
    <property type="term" value="P:proton transmembrane transport"/>
    <property type="evidence" value="ECO:0007669"/>
    <property type="project" value="UniProtKB-KW"/>
</dbReference>
<dbReference type="STRING" id="1236970.JCM9140_1159"/>